<dbReference type="Proteomes" id="UP000270094">
    <property type="component" value="Unassembled WGS sequence"/>
</dbReference>
<accession>A0A3P7JSW4</accession>
<protein>
    <submittedName>
        <fullName evidence="2">Uncharacterized protein</fullName>
    </submittedName>
</protein>
<evidence type="ECO:0000313" key="3">
    <source>
        <dbReference type="Proteomes" id="UP000270094"/>
    </source>
</evidence>
<dbReference type="EMBL" id="UYYB01120620">
    <property type="protein sequence ID" value="VDM83019.1"/>
    <property type="molecule type" value="Genomic_DNA"/>
</dbReference>
<feature type="compositionally biased region" description="Basic and acidic residues" evidence="1">
    <location>
        <begin position="41"/>
        <end position="56"/>
    </location>
</feature>
<reference evidence="2 3" key="1">
    <citation type="submission" date="2018-11" db="EMBL/GenBank/DDBJ databases">
        <authorList>
            <consortium name="Pathogen Informatics"/>
        </authorList>
    </citation>
    <scope>NUCLEOTIDE SEQUENCE [LARGE SCALE GENOMIC DNA]</scope>
</reference>
<feature type="region of interest" description="Disordered" evidence="1">
    <location>
        <begin position="38"/>
        <end position="57"/>
    </location>
</feature>
<gene>
    <name evidence="2" type="ORF">SVUK_LOCUS18017</name>
</gene>
<dbReference type="AlphaFoldDB" id="A0A3P7JSW4"/>
<evidence type="ECO:0000256" key="1">
    <source>
        <dbReference type="SAM" id="MobiDB-lite"/>
    </source>
</evidence>
<sequence length="141" mass="16206">MAGVDSCLFKITVEGKVVTVSRDERDKHRRRKHILKNVGHHKNEFSSDSEIEGKSTRERRRIRRVIERVNPNAPRLTQLIAPRFNKPLDDCAVMAGEKGVMMVATQGDPPPDCEIRHEPTNQHYLILKNPDQNEEAEYACH</sequence>
<name>A0A3P7JSW4_STRVU</name>
<proteinExistence type="predicted"/>
<keyword evidence="3" id="KW-1185">Reference proteome</keyword>
<organism evidence="2 3">
    <name type="scientific">Strongylus vulgaris</name>
    <name type="common">Blood worm</name>
    <dbReference type="NCBI Taxonomy" id="40348"/>
    <lineage>
        <taxon>Eukaryota</taxon>
        <taxon>Metazoa</taxon>
        <taxon>Ecdysozoa</taxon>
        <taxon>Nematoda</taxon>
        <taxon>Chromadorea</taxon>
        <taxon>Rhabditida</taxon>
        <taxon>Rhabditina</taxon>
        <taxon>Rhabditomorpha</taxon>
        <taxon>Strongyloidea</taxon>
        <taxon>Strongylidae</taxon>
        <taxon>Strongylus</taxon>
    </lineage>
</organism>
<feature type="non-terminal residue" evidence="2">
    <location>
        <position position="141"/>
    </location>
</feature>
<evidence type="ECO:0000313" key="2">
    <source>
        <dbReference type="EMBL" id="VDM83019.1"/>
    </source>
</evidence>